<reference evidence="2 3" key="1">
    <citation type="submission" date="2015-04" db="EMBL/GenBank/DDBJ databases">
        <title>Draft genome sequence of bacteremic isolate Catabacter hongkongensis type strain HKU16T.</title>
        <authorList>
            <person name="Lau S.K."/>
            <person name="Teng J.L."/>
            <person name="Huang Y."/>
            <person name="Curreem S.O."/>
            <person name="Tsui S.K."/>
            <person name="Woo P.C."/>
        </authorList>
    </citation>
    <scope>NUCLEOTIDE SEQUENCE [LARGE SCALE GENOMIC DNA]</scope>
    <source>
        <strain evidence="2 3">HKU16</strain>
    </source>
</reference>
<proteinExistence type="predicted"/>
<dbReference type="Pfam" id="PF13472">
    <property type="entry name" value="Lipase_GDSL_2"/>
    <property type="match status" value="1"/>
</dbReference>
<comment type="caution">
    <text evidence="2">The sequence shown here is derived from an EMBL/GenBank/DDBJ whole genome shotgun (WGS) entry which is preliminary data.</text>
</comment>
<dbReference type="PATRIC" id="fig|270498.16.peg.802"/>
<dbReference type="InterPro" id="IPR013830">
    <property type="entry name" value="SGNH_hydro"/>
</dbReference>
<dbReference type="Gene3D" id="3.40.50.1110">
    <property type="entry name" value="SGNH hydrolase"/>
    <property type="match status" value="1"/>
</dbReference>
<dbReference type="OrthoDB" id="164654at2"/>
<evidence type="ECO:0000313" key="3">
    <source>
        <dbReference type="Proteomes" id="UP000034076"/>
    </source>
</evidence>
<keyword evidence="3" id="KW-1185">Reference proteome</keyword>
<dbReference type="Proteomes" id="UP000034076">
    <property type="component" value="Unassembled WGS sequence"/>
</dbReference>
<dbReference type="CDD" id="cd01839">
    <property type="entry name" value="SGNH_arylesterase_like"/>
    <property type="match status" value="1"/>
</dbReference>
<protein>
    <submittedName>
        <fullName evidence="2">Arylesterase</fullName>
    </submittedName>
</protein>
<evidence type="ECO:0000313" key="2">
    <source>
        <dbReference type="EMBL" id="KKI50975.1"/>
    </source>
</evidence>
<dbReference type="STRING" id="270498.CHK_1362"/>
<accession>A0A0M2NL55</accession>
<sequence length="219" mass="24158">MKTILCYGDSNTWGFDPDGHNEEAGTETRFPYDVRWTGVLQKKLGADYLVCEEGMNARTTVFDDPICPYRNGLAYITPCLLSKAPVDLIMIMLGTNDVKVHLHQTASTISKGLERIVTTAQDPVFGVNGKAPEILIAGPIDVGRKVGTRWTGAYYNEDAHTLMKKLRPLYENIARIHGCHYIDASLYAQPNEADYLHMDAQGHAAFAQAVAGKVKEILG</sequence>
<evidence type="ECO:0000259" key="1">
    <source>
        <dbReference type="Pfam" id="PF13472"/>
    </source>
</evidence>
<dbReference type="EMBL" id="LAYJ01000088">
    <property type="protein sequence ID" value="KKI50975.1"/>
    <property type="molecule type" value="Genomic_DNA"/>
</dbReference>
<name>A0A0M2NL55_9FIRM</name>
<organism evidence="2 3">
    <name type="scientific">Christensenella hongkongensis</name>
    <dbReference type="NCBI Taxonomy" id="270498"/>
    <lineage>
        <taxon>Bacteria</taxon>
        <taxon>Bacillati</taxon>
        <taxon>Bacillota</taxon>
        <taxon>Clostridia</taxon>
        <taxon>Christensenellales</taxon>
        <taxon>Christensenellaceae</taxon>
        <taxon>Christensenella</taxon>
    </lineage>
</organism>
<dbReference type="AlphaFoldDB" id="A0A0M2NL55"/>
<dbReference type="RefSeq" id="WP_046443252.1">
    <property type="nucleotide sequence ID" value="NZ_CAUERS010000099.1"/>
</dbReference>
<dbReference type="SUPFAM" id="SSF52266">
    <property type="entry name" value="SGNH hydrolase"/>
    <property type="match status" value="1"/>
</dbReference>
<dbReference type="InterPro" id="IPR036514">
    <property type="entry name" value="SGNH_hydro_sf"/>
</dbReference>
<gene>
    <name evidence="2" type="ORF">CHK_1362</name>
</gene>
<feature type="domain" description="SGNH hydrolase-type esterase" evidence="1">
    <location>
        <begin position="6"/>
        <end position="205"/>
    </location>
</feature>